<reference evidence="2" key="1">
    <citation type="submission" date="2016-10" db="EMBL/GenBank/DDBJ databases">
        <authorList>
            <person name="Varghese N."/>
            <person name="Submissions S."/>
        </authorList>
    </citation>
    <scope>NUCLEOTIDE SEQUENCE [LARGE SCALE GENOMIC DNA]</scope>
    <source>
        <strain evidence="2">DSM 25055</strain>
    </source>
</reference>
<dbReference type="STRING" id="1186196.SAMN04489841_1391"/>
<accession>A0A1H9EV67</accession>
<sequence length="222" mass="25626">MSDALEIHFLFSEDFEDEDKIELYERLLRSEDVSSSTSPDDVEKKLTKYGEAITNILYGSVYPTIIFRPEFEGLPDLPCLKIQIEQKIFDDRHYSDEEIRDHIDEVFSLILKLYNMATEAGYEPKYVVGTDPTETDQVRKGHDRIRTTMNGIQSGSIEEIYWLQILSPEMVENIGMETLQSAPAEHIEILDTEGAFLVSYKNPRFVGDDYSDLLDFFSLNNI</sequence>
<dbReference type="Proteomes" id="UP000199114">
    <property type="component" value="Unassembled WGS sequence"/>
</dbReference>
<evidence type="ECO:0000313" key="2">
    <source>
        <dbReference type="Proteomes" id="UP000199114"/>
    </source>
</evidence>
<evidence type="ECO:0000313" key="1">
    <source>
        <dbReference type="EMBL" id="SEQ29532.1"/>
    </source>
</evidence>
<dbReference type="AlphaFoldDB" id="A0A1H9EV67"/>
<gene>
    <name evidence="1" type="ORF">SAMN04489841_1391</name>
</gene>
<dbReference type="RefSeq" id="WP_139210829.1">
    <property type="nucleotide sequence ID" value="NZ_FOFD01000002.1"/>
</dbReference>
<organism evidence="1 2">
    <name type="scientific">Natrinema salaciae</name>
    <dbReference type="NCBI Taxonomy" id="1186196"/>
    <lineage>
        <taxon>Archaea</taxon>
        <taxon>Methanobacteriati</taxon>
        <taxon>Methanobacteriota</taxon>
        <taxon>Stenosarchaea group</taxon>
        <taxon>Halobacteria</taxon>
        <taxon>Halobacteriales</taxon>
        <taxon>Natrialbaceae</taxon>
        <taxon>Natrinema</taxon>
    </lineage>
</organism>
<proteinExistence type="predicted"/>
<keyword evidence="2" id="KW-1185">Reference proteome</keyword>
<dbReference type="EMBL" id="FOFD01000002">
    <property type="protein sequence ID" value="SEQ29532.1"/>
    <property type="molecule type" value="Genomic_DNA"/>
</dbReference>
<name>A0A1H9EV67_9EURY</name>
<dbReference type="OrthoDB" id="386264at2157"/>
<protein>
    <submittedName>
        <fullName evidence="1">Uncharacterized protein</fullName>
    </submittedName>
</protein>